<keyword evidence="3" id="KW-0813">Transport</keyword>
<keyword evidence="5 10" id="KW-0812">Transmembrane</keyword>
<dbReference type="AlphaFoldDB" id="A0A9P1J088"/>
<feature type="transmembrane region" description="Helical" evidence="10">
    <location>
        <begin position="526"/>
        <end position="544"/>
    </location>
</feature>
<dbReference type="InterPro" id="IPR003020">
    <property type="entry name" value="HCO3_transpt_euk"/>
</dbReference>
<comment type="similarity">
    <text evidence="2">Belongs to the anion exchanger (TC 2.A.31) family.</text>
</comment>
<accession>A0A9P1J088</accession>
<dbReference type="PANTHER" id="PTHR11453">
    <property type="entry name" value="ANION EXCHANGE PROTEIN"/>
    <property type="match status" value="1"/>
</dbReference>
<feature type="transmembrane region" description="Helical" evidence="10">
    <location>
        <begin position="584"/>
        <end position="605"/>
    </location>
</feature>
<protein>
    <recommendedName>
        <fullName evidence="15">Anion exchange protein</fullName>
    </recommendedName>
</protein>
<dbReference type="GO" id="GO:0005452">
    <property type="term" value="F:solute:inorganic anion antiporter activity"/>
    <property type="evidence" value="ECO:0007669"/>
    <property type="project" value="InterPro"/>
</dbReference>
<evidence type="ECO:0000256" key="2">
    <source>
        <dbReference type="ARBA" id="ARBA00010993"/>
    </source>
</evidence>
<evidence type="ECO:0000259" key="11">
    <source>
        <dbReference type="Pfam" id="PF00955"/>
    </source>
</evidence>
<comment type="caution">
    <text evidence="13">The sequence shown here is derived from an EMBL/GenBank/DDBJ whole genome shotgun (WGS) entry which is preliminary data.</text>
</comment>
<dbReference type="Proteomes" id="UP001152747">
    <property type="component" value="Unassembled WGS sequence"/>
</dbReference>
<evidence type="ECO:0008006" key="15">
    <source>
        <dbReference type="Google" id="ProtNLM"/>
    </source>
</evidence>
<name>A0A9P1J088_9PELO</name>
<dbReference type="PANTHER" id="PTHR11453:SF47">
    <property type="entry name" value="ANION EXCHANGE PROTEIN"/>
    <property type="match status" value="1"/>
</dbReference>
<keyword evidence="8 10" id="KW-0472">Membrane</keyword>
<feature type="transmembrane region" description="Helical" evidence="10">
    <location>
        <begin position="872"/>
        <end position="895"/>
    </location>
</feature>
<feature type="transmembrane region" description="Helical" evidence="10">
    <location>
        <begin position="840"/>
        <end position="866"/>
    </location>
</feature>
<dbReference type="Pfam" id="PF00955">
    <property type="entry name" value="HCO3_cotransp"/>
    <property type="match status" value="1"/>
</dbReference>
<feature type="transmembrane region" description="Helical" evidence="10">
    <location>
        <begin position="453"/>
        <end position="475"/>
    </location>
</feature>
<dbReference type="Gene3D" id="1.10.287.570">
    <property type="entry name" value="Helical hairpin bin"/>
    <property type="match status" value="1"/>
</dbReference>
<evidence type="ECO:0000256" key="6">
    <source>
        <dbReference type="ARBA" id="ARBA00022989"/>
    </source>
</evidence>
<dbReference type="InterPro" id="IPR013769">
    <property type="entry name" value="Band3_cytoplasmic_dom"/>
</dbReference>
<dbReference type="GO" id="GO:0051453">
    <property type="term" value="P:regulation of intracellular pH"/>
    <property type="evidence" value="ECO:0007669"/>
    <property type="project" value="TreeGrafter"/>
</dbReference>
<feature type="transmembrane region" description="Helical" evidence="10">
    <location>
        <begin position="796"/>
        <end position="819"/>
    </location>
</feature>
<feature type="domain" description="Band 3 cytoplasmic" evidence="12">
    <location>
        <begin position="210"/>
        <end position="322"/>
    </location>
</feature>
<reference evidence="13" key="1">
    <citation type="submission" date="2022-11" db="EMBL/GenBank/DDBJ databases">
        <authorList>
            <person name="Kikuchi T."/>
        </authorList>
    </citation>
    <scope>NUCLEOTIDE SEQUENCE</scope>
    <source>
        <strain evidence="13">PS1010</strain>
    </source>
</reference>
<dbReference type="InterPro" id="IPR011531">
    <property type="entry name" value="HCO3_transpt-like_TM_dom"/>
</dbReference>
<evidence type="ECO:0000256" key="9">
    <source>
        <dbReference type="SAM" id="MobiDB-lite"/>
    </source>
</evidence>
<keyword evidence="14" id="KW-1185">Reference proteome</keyword>
<evidence type="ECO:0000256" key="4">
    <source>
        <dbReference type="ARBA" id="ARBA00022475"/>
    </source>
</evidence>
<evidence type="ECO:0000313" key="13">
    <source>
        <dbReference type="EMBL" id="CAI5453916.1"/>
    </source>
</evidence>
<feature type="domain" description="Bicarbonate transporter-like transmembrane" evidence="11">
    <location>
        <begin position="572"/>
        <end position="907"/>
    </location>
</feature>
<feature type="transmembrane region" description="Helical" evidence="10">
    <location>
        <begin position="414"/>
        <end position="441"/>
    </location>
</feature>
<dbReference type="Gene3D" id="3.40.930.10">
    <property type="entry name" value="Mannitol-specific EII, Chain A"/>
    <property type="match status" value="1"/>
</dbReference>
<evidence type="ECO:0000313" key="14">
    <source>
        <dbReference type="Proteomes" id="UP001152747"/>
    </source>
</evidence>
<sequence length="930" mass="105255">MDPTSPKKPKRFRFQIGEHVVPEMDSGSTETVQTEENSLAPLLSTPSEVSPPQMSIVTDFPSEYQSGSSSPVNKQNVIDLFYVSHPSPNEDRWVEKSRFIRYEEDHVPYLSFDSFCDYLEEQMVDPEIPNIGKIIVKLLMSRRGDGSSNGPFRTRRLSSSQSLAKSTDGNNFRLRQLMSVPNNLHALQNAPSSRKLTNALSTLKFLAGQIEEETDVIKEETMIIAGSVSDLEKCRLIMIRFEDAAHIPELTHSSIDVRCLYFLTGPTVEHMNYVDIGRALGSVLSNPEFSGLFNTLVNADHITSTIEHYLSESVVLAPGRIDNKYLVAGDLIRKVVNKQADKHDKTVQDAEIQRKEMDVNVQKKVDLEKSQPPEKQEQKWGLFSGMIEDIRHRSQFYSTDWYDGMNMHALKSTIFMFCACIAPSLTFGGLMHVYTGGAMGVWETLMSQCISGVIWSIFAGQPLIIVSSTGPFLVFEHALYQICVAQNLELMVVRFWAGVAIFVYSLIVTAFGGARLLKYLTMFTEDIFSVLISLIFLNEVVKFVKEEWEMNPVHQYSYYNQQRLACLDNETETDCSHLSAPNSFLLSFNIIICTFVISFVFRQLSRSRWFGRNFRNICGDFGIFFAILIVSTFRYLLFNDVNIETLELPSKTHNHTISNSTGIIENAHLILIKPHVNDWKILPVAAGAGALVFILLFVETEITEQMLLRKDRKLKKGGGLHWDLVLMGFIVFIDSALGLPWMCAAAVQSLAHCSSLTVLKKKAPGEPAKPVSVIEQRTNTLILSIEMGIFAYLGQFVHIPTACFFGVFLYLGVVNLYGNQFIKRFFMFFLPSKHRGPDKYLEAIPFFRIVLYTLIQLSLVCAIFAIKLNEHMALFFPLVLASFIIGRQLILPFIFTEKELEMLDGEHEQAEEIDAGDLTIDCYYNTRIPV</sequence>
<comment type="subcellular location">
    <subcellularLocation>
        <location evidence="1">Cell membrane</location>
        <topology evidence="1">Multi-pass membrane protein</topology>
    </subcellularLocation>
</comment>
<dbReference type="InterPro" id="IPR016152">
    <property type="entry name" value="PTrfase/Anion_transptr"/>
</dbReference>
<gene>
    <name evidence="13" type="ORF">CAMP_LOCUS16553</name>
</gene>
<dbReference type="GO" id="GO:0008509">
    <property type="term" value="F:monoatomic anion transmembrane transporter activity"/>
    <property type="evidence" value="ECO:0007669"/>
    <property type="project" value="InterPro"/>
</dbReference>
<proteinExistence type="inferred from homology"/>
<organism evidence="13 14">
    <name type="scientific">Caenorhabditis angaria</name>
    <dbReference type="NCBI Taxonomy" id="860376"/>
    <lineage>
        <taxon>Eukaryota</taxon>
        <taxon>Metazoa</taxon>
        <taxon>Ecdysozoa</taxon>
        <taxon>Nematoda</taxon>
        <taxon>Chromadorea</taxon>
        <taxon>Rhabditida</taxon>
        <taxon>Rhabditina</taxon>
        <taxon>Rhabditomorpha</taxon>
        <taxon>Rhabditoidea</taxon>
        <taxon>Rhabditidae</taxon>
        <taxon>Peloderinae</taxon>
        <taxon>Caenorhabditis</taxon>
    </lineage>
</organism>
<feature type="transmembrane region" description="Helical" evidence="10">
    <location>
        <begin position="719"/>
        <end position="742"/>
    </location>
</feature>
<evidence type="ECO:0000256" key="1">
    <source>
        <dbReference type="ARBA" id="ARBA00004651"/>
    </source>
</evidence>
<keyword evidence="4" id="KW-1003">Cell membrane</keyword>
<keyword evidence="7" id="KW-0406">Ion transport</keyword>
<evidence type="ECO:0000256" key="7">
    <source>
        <dbReference type="ARBA" id="ARBA00023065"/>
    </source>
</evidence>
<feature type="transmembrane region" description="Helical" evidence="10">
    <location>
        <begin position="495"/>
        <end position="514"/>
    </location>
</feature>
<dbReference type="GO" id="GO:0005886">
    <property type="term" value="C:plasma membrane"/>
    <property type="evidence" value="ECO:0007669"/>
    <property type="project" value="UniProtKB-SubCell"/>
</dbReference>
<dbReference type="GO" id="GO:0015701">
    <property type="term" value="P:bicarbonate transport"/>
    <property type="evidence" value="ECO:0007669"/>
    <property type="project" value="TreeGrafter"/>
</dbReference>
<feature type="transmembrane region" description="Helical" evidence="10">
    <location>
        <begin position="681"/>
        <end position="698"/>
    </location>
</feature>
<dbReference type="PRINTS" id="PR01231">
    <property type="entry name" value="HCO3TRNSPORT"/>
</dbReference>
<feature type="region of interest" description="Disordered" evidence="9">
    <location>
        <begin position="144"/>
        <end position="167"/>
    </location>
</feature>
<evidence type="ECO:0000256" key="3">
    <source>
        <dbReference type="ARBA" id="ARBA00022448"/>
    </source>
</evidence>
<keyword evidence="6 10" id="KW-1133">Transmembrane helix</keyword>
<evidence type="ECO:0000256" key="10">
    <source>
        <dbReference type="SAM" id="Phobius"/>
    </source>
</evidence>
<dbReference type="SUPFAM" id="SSF55804">
    <property type="entry name" value="Phoshotransferase/anion transport protein"/>
    <property type="match status" value="1"/>
</dbReference>
<dbReference type="Pfam" id="PF07565">
    <property type="entry name" value="Band_3_cyto"/>
    <property type="match status" value="1"/>
</dbReference>
<evidence type="ECO:0000259" key="12">
    <source>
        <dbReference type="Pfam" id="PF07565"/>
    </source>
</evidence>
<dbReference type="OrthoDB" id="5867640at2759"/>
<feature type="compositionally biased region" description="Polar residues" evidence="9">
    <location>
        <begin position="146"/>
        <end position="167"/>
    </location>
</feature>
<feature type="transmembrane region" description="Helical" evidence="10">
    <location>
        <begin position="617"/>
        <end position="637"/>
    </location>
</feature>
<evidence type="ECO:0000256" key="5">
    <source>
        <dbReference type="ARBA" id="ARBA00022692"/>
    </source>
</evidence>
<evidence type="ECO:0000256" key="8">
    <source>
        <dbReference type="ARBA" id="ARBA00023136"/>
    </source>
</evidence>
<dbReference type="EMBL" id="CANHGI010000006">
    <property type="protein sequence ID" value="CAI5453916.1"/>
    <property type="molecule type" value="Genomic_DNA"/>
</dbReference>